<dbReference type="PANTHER" id="PTHR43013:SF1">
    <property type="entry name" value="GLUTAMYL-TRNA REDUCTASE"/>
    <property type="match status" value="1"/>
</dbReference>
<dbReference type="PROSITE" id="PS00747">
    <property type="entry name" value="GLUTR"/>
    <property type="match status" value="1"/>
</dbReference>
<dbReference type="InterPro" id="IPR018214">
    <property type="entry name" value="GluRdtase_CS"/>
</dbReference>
<dbReference type="InterPro" id="IPR015895">
    <property type="entry name" value="4pyrrol_synth_GluRdtase_N"/>
</dbReference>
<evidence type="ECO:0000256" key="7">
    <source>
        <dbReference type="ARBA" id="ARBA00047464"/>
    </source>
</evidence>
<dbReference type="GO" id="GO:0019353">
    <property type="term" value="P:protoporphyrinogen IX biosynthetic process from glutamate"/>
    <property type="evidence" value="ECO:0007669"/>
    <property type="project" value="TreeGrafter"/>
</dbReference>
<comment type="caution">
    <text evidence="13">The sequence shown here is derived from an EMBL/GenBank/DDBJ whole genome shotgun (WGS) entry which is preliminary data.</text>
</comment>
<feature type="compositionally biased region" description="Low complexity" evidence="10">
    <location>
        <begin position="362"/>
        <end position="374"/>
    </location>
</feature>
<feature type="region of interest" description="Disordered" evidence="10">
    <location>
        <begin position="349"/>
        <end position="502"/>
    </location>
</feature>
<keyword evidence="4 9" id="KW-0521">NADP</keyword>
<dbReference type="GO" id="GO:0050661">
    <property type="term" value="F:NADP binding"/>
    <property type="evidence" value="ECO:0007669"/>
    <property type="project" value="InterPro"/>
</dbReference>
<feature type="compositionally biased region" description="Low complexity" evidence="10">
    <location>
        <begin position="472"/>
        <end position="483"/>
    </location>
</feature>
<evidence type="ECO:0000313" key="14">
    <source>
        <dbReference type="Proteomes" id="UP001150924"/>
    </source>
</evidence>
<evidence type="ECO:0000313" key="13">
    <source>
        <dbReference type="EMBL" id="MCY1005500.1"/>
    </source>
</evidence>
<dbReference type="InterPro" id="IPR000343">
    <property type="entry name" value="4pyrrol_synth_GluRdtase"/>
</dbReference>
<feature type="compositionally biased region" description="Low complexity" evidence="10">
    <location>
        <begin position="415"/>
        <end position="425"/>
    </location>
</feature>
<dbReference type="PANTHER" id="PTHR43013">
    <property type="entry name" value="GLUTAMYL-TRNA REDUCTASE"/>
    <property type="match status" value="1"/>
</dbReference>
<dbReference type="InterPro" id="IPR006151">
    <property type="entry name" value="Shikm_DH/Glu-tRNA_Rdtase"/>
</dbReference>
<evidence type="ECO:0000256" key="2">
    <source>
        <dbReference type="ARBA" id="ARBA00005916"/>
    </source>
</evidence>
<dbReference type="FunFam" id="3.30.460.30:FF:000001">
    <property type="entry name" value="Glutamyl-tRNA reductase"/>
    <property type="match status" value="1"/>
</dbReference>
<dbReference type="Pfam" id="PF01488">
    <property type="entry name" value="Shikimate_DH"/>
    <property type="match status" value="1"/>
</dbReference>
<comment type="pathway">
    <text evidence="1 9">Porphyrin-containing compound metabolism; protoporphyrin-IX biosynthesis; 5-aminolevulinate from L-glutamyl-tRNA(Glu): step 1/2.</text>
</comment>
<dbReference type="Gene3D" id="3.30.460.30">
    <property type="entry name" value="Glutamyl-tRNA reductase, N-terminal domain"/>
    <property type="match status" value="1"/>
</dbReference>
<keyword evidence="6 9" id="KW-0627">Porphyrin biosynthesis</keyword>
<feature type="compositionally biased region" description="Basic residues" evidence="10">
    <location>
        <begin position="401"/>
        <end position="410"/>
    </location>
</feature>
<keyword evidence="5 9" id="KW-0560">Oxidoreductase</keyword>
<dbReference type="InterPro" id="IPR036343">
    <property type="entry name" value="GluRdtase_N_sf"/>
</dbReference>
<comment type="miscellaneous">
    <text evidence="9">During catalysis, the active site Cys acts as a nucleophile attacking the alpha-carbonyl group of tRNA-bound glutamate with the formation of a thioester intermediate between enzyme and glutamate, and the concomitant release of tRNA(Glu). The thioester intermediate is finally reduced by direct hydride transfer from NADPH, to form the product GSA.</text>
</comment>
<dbReference type="EC" id="1.2.1.70" evidence="3 9"/>
<comment type="catalytic activity">
    <reaction evidence="7 9">
        <text>(S)-4-amino-5-oxopentanoate + tRNA(Glu) + NADP(+) = L-glutamyl-tRNA(Glu) + NADPH + H(+)</text>
        <dbReference type="Rhea" id="RHEA:12344"/>
        <dbReference type="Rhea" id="RHEA-COMP:9663"/>
        <dbReference type="Rhea" id="RHEA-COMP:9680"/>
        <dbReference type="ChEBI" id="CHEBI:15378"/>
        <dbReference type="ChEBI" id="CHEBI:57501"/>
        <dbReference type="ChEBI" id="CHEBI:57783"/>
        <dbReference type="ChEBI" id="CHEBI:58349"/>
        <dbReference type="ChEBI" id="CHEBI:78442"/>
        <dbReference type="ChEBI" id="CHEBI:78520"/>
        <dbReference type="EC" id="1.2.1.70"/>
    </reaction>
</comment>
<evidence type="ECO:0000256" key="9">
    <source>
        <dbReference type="HAMAP-Rule" id="MF_00087"/>
    </source>
</evidence>
<dbReference type="AlphaFoldDB" id="A0A9X3IW33"/>
<feature type="domain" description="Glutamyl-tRNA reductase N-terminal" evidence="12">
    <location>
        <begin position="7"/>
        <end position="157"/>
    </location>
</feature>
<dbReference type="SUPFAM" id="SSF51735">
    <property type="entry name" value="NAD(P)-binding Rossmann-fold domains"/>
    <property type="match status" value="1"/>
</dbReference>
<feature type="binding site" evidence="9">
    <location>
        <position position="121"/>
    </location>
    <ligand>
        <name>substrate</name>
    </ligand>
</feature>
<comment type="domain">
    <text evidence="9">Possesses an unusual extended V-shaped dimeric structure with each monomer consisting of three distinct domains arranged along a curved 'spinal' alpha-helix. The N-terminal catalytic domain specifically recognizes the glutamate moiety of the substrate. The second domain is the NADPH-binding domain, and the third C-terminal domain is responsible for dimerization.</text>
</comment>
<dbReference type="NCBIfam" id="TIGR01035">
    <property type="entry name" value="hemA"/>
    <property type="match status" value="1"/>
</dbReference>
<keyword evidence="14" id="KW-1185">Reference proteome</keyword>
<evidence type="ECO:0000256" key="8">
    <source>
        <dbReference type="ARBA" id="ARBA00068659"/>
    </source>
</evidence>
<comment type="similarity">
    <text evidence="2 9">Belongs to the glutamyl-tRNA reductase family.</text>
</comment>
<feature type="binding site" evidence="9">
    <location>
        <begin position="115"/>
        <end position="117"/>
    </location>
    <ligand>
        <name>substrate</name>
    </ligand>
</feature>
<comment type="function">
    <text evidence="9">Catalyzes the NADPH-dependent reduction of glutamyl-tRNA(Glu) to glutamate 1-semialdehyde (GSA).</text>
</comment>
<dbReference type="EMBL" id="JAPNKE010000002">
    <property type="protein sequence ID" value="MCY1005500.1"/>
    <property type="molecule type" value="Genomic_DNA"/>
</dbReference>
<dbReference type="Proteomes" id="UP001150924">
    <property type="component" value="Unassembled WGS sequence"/>
</dbReference>
<name>A0A9X3IW33_9BACT</name>
<accession>A0A9X3IW33</accession>
<feature type="binding site" evidence="9">
    <location>
        <position position="110"/>
    </location>
    <ligand>
        <name>substrate</name>
    </ligand>
</feature>
<organism evidence="13 14">
    <name type="scientific">Nannocystis pusilla</name>
    <dbReference type="NCBI Taxonomy" id="889268"/>
    <lineage>
        <taxon>Bacteria</taxon>
        <taxon>Pseudomonadati</taxon>
        <taxon>Myxococcota</taxon>
        <taxon>Polyangia</taxon>
        <taxon>Nannocystales</taxon>
        <taxon>Nannocystaceae</taxon>
        <taxon>Nannocystis</taxon>
    </lineage>
</organism>
<proteinExistence type="inferred from homology"/>
<comment type="subunit">
    <text evidence="9">Homodimer.</text>
</comment>
<dbReference type="Gene3D" id="3.40.50.720">
    <property type="entry name" value="NAD(P)-binding Rossmann-like Domain"/>
    <property type="match status" value="1"/>
</dbReference>
<dbReference type="CDD" id="cd05213">
    <property type="entry name" value="NAD_bind_Glutamyl_tRNA_reduct"/>
    <property type="match status" value="1"/>
</dbReference>
<dbReference type="SUPFAM" id="SSF69742">
    <property type="entry name" value="Glutamyl tRNA-reductase catalytic, N-terminal domain"/>
    <property type="match status" value="1"/>
</dbReference>
<protein>
    <recommendedName>
        <fullName evidence="8 9">Glutamyl-tRNA reductase</fullName>
        <shortName evidence="9">GluTR</shortName>
        <ecNumber evidence="3 9">1.2.1.70</ecNumber>
    </recommendedName>
</protein>
<dbReference type="GO" id="GO:0008883">
    <property type="term" value="F:glutamyl-tRNA reductase activity"/>
    <property type="evidence" value="ECO:0007669"/>
    <property type="project" value="UniProtKB-UniRule"/>
</dbReference>
<evidence type="ECO:0000256" key="4">
    <source>
        <dbReference type="ARBA" id="ARBA00022857"/>
    </source>
</evidence>
<evidence type="ECO:0000256" key="10">
    <source>
        <dbReference type="SAM" id="MobiDB-lite"/>
    </source>
</evidence>
<feature type="active site" description="Nucleophile" evidence="9">
    <location>
        <position position="51"/>
    </location>
</feature>
<gene>
    <name evidence="9 13" type="primary">hemA</name>
    <name evidence="13" type="ORF">OV079_07920</name>
</gene>
<sequence length="502" mass="52559">MTELVAVGLNHKTAPVELRERLAFGAGDLAAALSALRERAGLGEVMIVSTCNRVEVYGVAPHWARAGERVLQALADTRAVPLTELVAHTFVRGERAAASHICRVAASLESMVVGEPQILGQVKDAFELAQREGTVGGVLDRCLGTAFRAAKRVRSETEVARGAASVPSVAVDLARSIFGELTGSGALLVGAGEMASQAGVHLKAAGVAEIAVVNRSEARGRALADELAARFAPWDSLDAELRRADIVVTSTGAQRPVIDRALLRPVMKVRRGKPIFFVDIAVPRDVEPEVARLEQVFLYNIDDLQGIVHDNMRARAAEAERAGSLVEEEVGEFVAWQRARSIGPIVQALQQHARDRGGGAGARPRQAAGPGARPAESRGGAGQRDRAEAAAQADDGAAPGRRGRGRRGRPGRGGAAAVRSRGAVSDGDRRGGGGACEARARARVTGRCGPSGGAEPRAEAKRRRGMGLRSQAHGAAGALAGRAPSLVSTRGPQGTCRREHVR</sequence>
<dbReference type="InterPro" id="IPR036291">
    <property type="entry name" value="NAD(P)-bd_dom_sf"/>
</dbReference>
<feature type="binding site" evidence="9">
    <location>
        <begin position="50"/>
        <end position="53"/>
    </location>
    <ligand>
        <name>substrate</name>
    </ligand>
</feature>
<evidence type="ECO:0000256" key="6">
    <source>
        <dbReference type="ARBA" id="ARBA00023244"/>
    </source>
</evidence>
<evidence type="ECO:0000256" key="5">
    <source>
        <dbReference type="ARBA" id="ARBA00023002"/>
    </source>
</evidence>
<dbReference type="Pfam" id="PF05201">
    <property type="entry name" value="GlutR_N"/>
    <property type="match status" value="1"/>
</dbReference>
<feature type="binding site" evidence="9">
    <location>
        <begin position="190"/>
        <end position="195"/>
    </location>
    <ligand>
        <name>NADP(+)</name>
        <dbReference type="ChEBI" id="CHEBI:58349"/>
    </ligand>
</feature>
<evidence type="ECO:0000256" key="3">
    <source>
        <dbReference type="ARBA" id="ARBA00012970"/>
    </source>
</evidence>
<evidence type="ECO:0000256" key="1">
    <source>
        <dbReference type="ARBA" id="ARBA00005059"/>
    </source>
</evidence>
<dbReference type="FunFam" id="3.40.50.720:FF:000031">
    <property type="entry name" value="Glutamyl-tRNA reductase"/>
    <property type="match status" value="1"/>
</dbReference>
<evidence type="ECO:0000259" key="12">
    <source>
        <dbReference type="Pfam" id="PF05201"/>
    </source>
</evidence>
<reference evidence="13" key="1">
    <citation type="submission" date="2022-11" db="EMBL/GenBank/DDBJ databases">
        <title>Minimal conservation of predation-associated metabolite biosynthetic gene clusters underscores biosynthetic potential of Myxococcota including descriptions for ten novel species: Archangium lansinium sp. nov., Myxococcus landrumus sp. nov., Nannocystis bai.</title>
        <authorList>
            <person name="Ahearne A."/>
            <person name="Stevens C."/>
            <person name="Phillips K."/>
        </authorList>
    </citation>
    <scope>NUCLEOTIDE SEQUENCE</scope>
    <source>
        <strain evidence="13">Na p29</strain>
    </source>
</reference>
<feature type="domain" description="Quinate/shikimate 5-dehydrogenase/glutamyl-tRNA reductase" evidence="11">
    <location>
        <begin position="172"/>
        <end position="307"/>
    </location>
</feature>
<feature type="site" description="Important for activity" evidence="9">
    <location>
        <position position="100"/>
    </location>
</feature>
<dbReference type="HAMAP" id="MF_00087">
    <property type="entry name" value="Glu_tRNA_reductase"/>
    <property type="match status" value="1"/>
</dbReference>
<feature type="compositionally biased region" description="Low complexity" evidence="10">
    <location>
        <begin position="389"/>
        <end position="400"/>
    </location>
</feature>
<evidence type="ECO:0000259" key="11">
    <source>
        <dbReference type="Pfam" id="PF01488"/>
    </source>
</evidence>